<organism evidence="1 2">
    <name type="scientific">Platanthera zijinensis</name>
    <dbReference type="NCBI Taxonomy" id="2320716"/>
    <lineage>
        <taxon>Eukaryota</taxon>
        <taxon>Viridiplantae</taxon>
        <taxon>Streptophyta</taxon>
        <taxon>Embryophyta</taxon>
        <taxon>Tracheophyta</taxon>
        <taxon>Spermatophyta</taxon>
        <taxon>Magnoliopsida</taxon>
        <taxon>Liliopsida</taxon>
        <taxon>Asparagales</taxon>
        <taxon>Orchidaceae</taxon>
        <taxon>Orchidoideae</taxon>
        <taxon>Orchideae</taxon>
        <taxon>Orchidinae</taxon>
        <taxon>Platanthera</taxon>
    </lineage>
</organism>
<dbReference type="InterPro" id="IPR012337">
    <property type="entry name" value="RNaseH-like_sf"/>
</dbReference>
<keyword evidence="2" id="KW-1185">Reference proteome</keyword>
<accession>A0AAP0BG80</accession>
<dbReference type="PANTHER" id="PTHR45835">
    <property type="entry name" value="YALI0A06105P"/>
    <property type="match status" value="1"/>
</dbReference>
<dbReference type="SUPFAM" id="SSF53098">
    <property type="entry name" value="Ribonuclease H-like"/>
    <property type="match status" value="1"/>
</dbReference>
<dbReference type="PANTHER" id="PTHR45835:SF104">
    <property type="entry name" value="PROTEIN NYNRIN-LIKE"/>
    <property type="match status" value="1"/>
</dbReference>
<dbReference type="AlphaFoldDB" id="A0AAP0BG80"/>
<dbReference type="EMBL" id="JBBWWQ010000009">
    <property type="protein sequence ID" value="KAK8938483.1"/>
    <property type="molecule type" value="Genomic_DNA"/>
</dbReference>
<evidence type="ECO:0000313" key="1">
    <source>
        <dbReference type="EMBL" id="KAK8938483.1"/>
    </source>
</evidence>
<dbReference type="Gene3D" id="3.30.420.10">
    <property type="entry name" value="Ribonuclease H-like superfamily/Ribonuclease H"/>
    <property type="match status" value="1"/>
</dbReference>
<evidence type="ECO:0000313" key="2">
    <source>
        <dbReference type="Proteomes" id="UP001418222"/>
    </source>
</evidence>
<gene>
    <name evidence="1" type="ORF">KSP39_PZI011733</name>
</gene>
<protein>
    <submittedName>
        <fullName evidence="1">Uncharacterized protein</fullName>
    </submittedName>
</protein>
<sequence>MCFEQPKSWAKWSPLAEWWYNTTYHSAIKMTPYEAVYGQEPALYVPYISGTTQVEEVDRSLEARERVISLLKLNQAHAQNRMQVMADRNRREKTL</sequence>
<name>A0AAP0BG80_9ASPA</name>
<dbReference type="Proteomes" id="UP001418222">
    <property type="component" value="Unassembled WGS sequence"/>
</dbReference>
<reference evidence="1 2" key="1">
    <citation type="journal article" date="2022" name="Nat. Plants">
        <title>Genomes of leafy and leafless Platanthera orchids illuminate the evolution of mycoheterotrophy.</title>
        <authorList>
            <person name="Li M.H."/>
            <person name="Liu K.W."/>
            <person name="Li Z."/>
            <person name="Lu H.C."/>
            <person name="Ye Q.L."/>
            <person name="Zhang D."/>
            <person name="Wang J.Y."/>
            <person name="Li Y.F."/>
            <person name="Zhong Z.M."/>
            <person name="Liu X."/>
            <person name="Yu X."/>
            <person name="Liu D.K."/>
            <person name="Tu X.D."/>
            <person name="Liu B."/>
            <person name="Hao Y."/>
            <person name="Liao X.Y."/>
            <person name="Jiang Y.T."/>
            <person name="Sun W.H."/>
            <person name="Chen J."/>
            <person name="Chen Y.Q."/>
            <person name="Ai Y."/>
            <person name="Zhai J.W."/>
            <person name="Wu S.S."/>
            <person name="Zhou Z."/>
            <person name="Hsiao Y.Y."/>
            <person name="Wu W.L."/>
            <person name="Chen Y.Y."/>
            <person name="Lin Y.F."/>
            <person name="Hsu J.L."/>
            <person name="Li C.Y."/>
            <person name="Wang Z.W."/>
            <person name="Zhao X."/>
            <person name="Zhong W.Y."/>
            <person name="Ma X.K."/>
            <person name="Ma L."/>
            <person name="Huang J."/>
            <person name="Chen G.Z."/>
            <person name="Huang M.Z."/>
            <person name="Huang L."/>
            <person name="Peng D.H."/>
            <person name="Luo Y.B."/>
            <person name="Zou S.Q."/>
            <person name="Chen S.P."/>
            <person name="Lan S."/>
            <person name="Tsai W.C."/>
            <person name="Van de Peer Y."/>
            <person name="Liu Z.J."/>
        </authorList>
    </citation>
    <scope>NUCLEOTIDE SEQUENCE [LARGE SCALE GENOMIC DNA]</scope>
    <source>
        <strain evidence="1">Lor287</strain>
    </source>
</reference>
<dbReference type="GO" id="GO:0003676">
    <property type="term" value="F:nucleic acid binding"/>
    <property type="evidence" value="ECO:0007669"/>
    <property type="project" value="InterPro"/>
</dbReference>
<proteinExistence type="predicted"/>
<comment type="caution">
    <text evidence="1">The sequence shown here is derived from an EMBL/GenBank/DDBJ whole genome shotgun (WGS) entry which is preliminary data.</text>
</comment>
<dbReference type="InterPro" id="IPR036397">
    <property type="entry name" value="RNaseH_sf"/>
</dbReference>